<keyword evidence="7" id="KW-0288">FMN</keyword>
<dbReference type="InterPro" id="IPR018506">
    <property type="entry name" value="Cyt_B5_heme-BS"/>
</dbReference>
<dbReference type="FunFam" id="3.20.20.70:FF:000062">
    <property type="entry name" value="Cytochrome b2, mitochondrial, putative"/>
    <property type="match status" value="1"/>
</dbReference>
<dbReference type="Pfam" id="PF00173">
    <property type="entry name" value="Cyt-b5"/>
    <property type="match status" value="1"/>
</dbReference>
<keyword evidence="20" id="KW-1185">Reference proteome</keyword>
<dbReference type="SUPFAM" id="SSF55856">
    <property type="entry name" value="Cytochrome b5-like heme/steroid binding domain"/>
    <property type="match status" value="1"/>
</dbReference>
<comment type="cofactor">
    <cofactor evidence="2">
        <name>heme b</name>
        <dbReference type="ChEBI" id="CHEBI:60344"/>
    </cofactor>
</comment>
<dbReference type="AlphaFoldDB" id="A0A1L0BQ19"/>
<evidence type="ECO:0000256" key="13">
    <source>
        <dbReference type="ARBA" id="ARBA00061137"/>
    </source>
</evidence>
<evidence type="ECO:0000256" key="2">
    <source>
        <dbReference type="ARBA" id="ARBA00001970"/>
    </source>
</evidence>
<keyword evidence="8" id="KW-0479">Metal-binding</keyword>
<dbReference type="GO" id="GO:0046872">
    <property type="term" value="F:metal ion binding"/>
    <property type="evidence" value="ECO:0007669"/>
    <property type="project" value="UniProtKB-KW"/>
</dbReference>
<evidence type="ECO:0000256" key="4">
    <source>
        <dbReference type="ARBA" id="ARBA00011881"/>
    </source>
</evidence>
<dbReference type="PANTHER" id="PTHR10578:SF148">
    <property type="entry name" value="L-LACTATE DEHYDROGENASE (CYTOCHROME)"/>
    <property type="match status" value="1"/>
</dbReference>
<comment type="similarity">
    <text evidence="14">In the N-terminal section; belongs to the cytochrome b5 family.</text>
</comment>
<dbReference type="PROSITE" id="PS51349">
    <property type="entry name" value="FMN_HYDROXY_ACID_DH_2"/>
    <property type="match status" value="1"/>
</dbReference>
<dbReference type="PROSITE" id="PS00557">
    <property type="entry name" value="FMN_HYDROXY_ACID_DH_1"/>
    <property type="match status" value="1"/>
</dbReference>
<dbReference type="OrthoDB" id="1925334at2759"/>
<comment type="subcellular location">
    <subcellularLocation>
        <location evidence="3">Mitochondrion intermembrane space</location>
    </subcellularLocation>
</comment>
<dbReference type="SUPFAM" id="SSF51395">
    <property type="entry name" value="FMN-linked oxidoreductases"/>
    <property type="match status" value="1"/>
</dbReference>
<dbReference type="InterPro" id="IPR000262">
    <property type="entry name" value="FMN-dep_DH"/>
</dbReference>
<dbReference type="GO" id="GO:0020037">
    <property type="term" value="F:heme binding"/>
    <property type="evidence" value="ECO:0007669"/>
    <property type="project" value="InterPro"/>
</dbReference>
<dbReference type="GO" id="GO:0006089">
    <property type="term" value="P:lactate metabolic process"/>
    <property type="evidence" value="ECO:0007669"/>
    <property type="project" value="TreeGrafter"/>
</dbReference>
<keyword evidence="11" id="KW-0496">Mitochondrion</keyword>
<dbReference type="InterPro" id="IPR013785">
    <property type="entry name" value="Aldolase_TIM"/>
</dbReference>
<evidence type="ECO:0000256" key="1">
    <source>
        <dbReference type="ARBA" id="ARBA00001917"/>
    </source>
</evidence>
<accession>A0A1L0BQ19</accession>
<proteinExistence type="inferred from homology"/>
<keyword evidence="5" id="KW-0349">Heme</keyword>
<dbReference type="Gene3D" id="3.10.120.10">
    <property type="entry name" value="Cytochrome b5-like heme/steroid binding domain"/>
    <property type="match status" value="1"/>
</dbReference>
<sequence length="559" mass="61382">MFSKRLVARIARVKTPKVSRGSRGLSSSRYVSPTISLKSRVSLALVSCTLSALAVAWSNESVDLDSLAPGVPVEEVEKHNSVENGVWVVINGKVYNLTEFLTRHPGGAKIILKYAGKDALAIFNKFHAPNFVDKYLTPEECLGPLIGEMEVAPDVTEAGDDTQRLENIKNKPPISEVFRVSDFEYIARKILPPTAWCYYSSGADDEISLRENHNAFSRIFFKPRVLVDVSSVDVSTIMMGEATEVPFYCSAAAQAKLGHPDGELSIARGCGKEGVIQMISNYSSYPLEDIVDAASKGQPQWFQLYVTDHESARESVDECNELGLKSIFVTVDTPELGRREKDMKLRAQILAQMDDSDESADSQESLDLGSSVVYGRDTAVTWKDITEITNWTDIPVAVKGVQSVEDVVLAAENGVKAVVISNHGGRQLDYARAPIEVLADTIPVLKEKGLDDKIEIYIDGGVRRGSDIIKCLALGAKGVGLGRIFLYANAAYGEEGVRKACQMLKEEIKLDMRLLGVSKISELGPQHLDLRNLYSRNPPADNLYNNNYEPLSPPAFKSE</sequence>
<dbReference type="EC" id="1.1.2.3" evidence="15"/>
<evidence type="ECO:0000256" key="12">
    <source>
        <dbReference type="ARBA" id="ARBA00052399"/>
    </source>
</evidence>
<dbReference type="PANTHER" id="PTHR10578">
    <property type="entry name" value="S -2-HYDROXY-ACID OXIDASE-RELATED"/>
    <property type="match status" value="1"/>
</dbReference>
<evidence type="ECO:0000256" key="9">
    <source>
        <dbReference type="ARBA" id="ARBA00023002"/>
    </source>
</evidence>
<evidence type="ECO:0000256" key="16">
    <source>
        <dbReference type="ARBA" id="ARBA00068515"/>
    </source>
</evidence>
<dbReference type="PROSITE" id="PS50255">
    <property type="entry name" value="CYTOCHROME_B5_2"/>
    <property type="match status" value="1"/>
</dbReference>
<keyword evidence="6" id="KW-0285">Flavoprotein</keyword>
<evidence type="ECO:0000256" key="6">
    <source>
        <dbReference type="ARBA" id="ARBA00022630"/>
    </source>
</evidence>
<evidence type="ECO:0000256" key="11">
    <source>
        <dbReference type="ARBA" id="ARBA00023128"/>
    </source>
</evidence>
<dbReference type="Pfam" id="PF01070">
    <property type="entry name" value="FMN_dh"/>
    <property type="match status" value="1"/>
</dbReference>
<reference evidence="19 20" key="1">
    <citation type="submission" date="2016-10" db="EMBL/GenBank/DDBJ databases">
        <authorList>
            <person name="de Groot N.N."/>
        </authorList>
    </citation>
    <scope>NUCLEOTIDE SEQUENCE [LARGE SCALE GENOMIC DNA]</scope>
    <source>
        <strain evidence="19 20">CBS 141442</strain>
    </source>
</reference>
<dbReference type="CDD" id="cd02922">
    <property type="entry name" value="FCB2_FMN"/>
    <property type="match status" value="1"/>
</dbReference>
<dbReference type="InterPro" id="IPR001199">
    <property type="entry name" value="Cyt_B5-like_heme/steroid-bd"/>
</dbReference>
<keyword evidence="9" id="KW-0560">Oxidoreductase</keyword>
<evidence type="ECO:0000256" key="3">
    <source>
        <dbReference type="ARBA" id="ARBA00004569"/>
    </source>
</evidence>
<evidence type="ECO:0000256" key="5">
    <source>
        <dbReference type="ARBA" id="ARBA00022617"/>
    </source>
</evidence>
<comment type="catalytic activity">
    <reaction evidence="12">
        <text>(S)-lactate + 2 Fe(III)-[cytochrome c] = 2 Fe(II)-[cytochrome c] + pyruvate + 2 H(+)</text>
        <dbReference type="Rhea" id="RHEA:19909"/>
        <dbReference type="Rhea" id="RHEA-COMP:10350"/>
        <dbReference type="Rhea" id="RHEA-COMP:14399"/>
        <dbReference type="ChEBI" id="CHEBI:15361"/>
        <dbReference type="ChEBI" id="CHEBI:15378"/>
        <dbReference type="ChEBI" id="CHEBI:16651"/>
        <dbReference type="ChEBI" id="CHEBI:29033"/>
        <dbReference type="ChEBI" id="CHEBI:29034"/>
        <dbReference type="EC" id="1.1.2.3"/>
    </reaction>
    <physiologicalReaction direction="left-to-right" evidence="12">
        <dbReference type="Rhea" id="RHEA:19910"/>
    </physiologicalReaction>
</comment>
<evidence type="ECO:0000256" key="8">
    <source>
        <dbReference type="ARBA" id="ARBA00022723"/>
    </source>
</evidence>
<organism evidence="19 20">
    <name type="scientific">Sungouiella intermedia</name>
    <dbReference type="NCBI Taxonomy" id="45354"/>
    <lineage>
        <taxon>Eukaryota</taxon>
        <taxon>Fungi</taxon>
        <taxon>Dikarya</taxon>
        <taxon>Ascomycota</taxon>
        <taxon>Saccharomycotina</taxon>
        <taxon>Pichiomycetes</taxon>
        <taxon>Metschnikowiaceae</taxon>
        <taxon>Sungouiella</taxon>
    </lineage>
</organism>
<evidence type="ECO:0000259" key="18">
    <source>
        <dbReference type="PROSITE" id="PS51349"/>
    </source>
</evidence>
<evidence type="ECO:0000313" key="20">
    <source>
        <dbReference type="Proteomes" id="UP000182334"/>
    </source>
</evidence>
<protein>
    <recommendedName>
        <fullName evidence="16">L-lactate dehydrogenase (cytochrome)</fullName>
        <ecNumber evidence="15">1.1.2.3</ecNumber>
    </recommendedName>
</protein>
<evidence type="ECO:0000256" key="15">
    <source>
        <dbReference type="ARBA" id="ARBA00066458"/>
    </source>
</evidence>
<comment type="subunit">
    <text evidence="4">Homotetramer.</text>
</comment>
<evidence type="ECO:0000259" key="17">
    <source>
        <dbReference type="PROSITE" id="PS50255"/>
    </source>
</evidence>
<gene>
    <name evidence="19" type="ORF">SAMEA4029010_CIC11G00000002610</name>
</gene>
<comment type="cofactor">
    <cofactor evidence="1">
        <name>FMN</name>
        <dbReference type="ChEBI" id="CHEBI:58210"/>
    </cofactor>
</comment>
<evidence type="ECO:0000256" key="7">
    <source>
        <dbReference type="ARBA" id="ARBA00022643"/>
    </source>
</evidence>
<dbReference type="PROSITE" id="PS00191">
    <property type="entry name" value="CYTOCHROME_B5_1"/>
    <property type="match status" value="1"/>
</dbReference>
<dbReference type="InterPro" id="IPR008259">
    <property type="entry name" value="FMN_hydac_DH_AS"/>
</dbReference>
<evidence type="ECO:0000313" key="19">
    <source>
        <dbReference type="EMBL" id="SGZ53339.1"/>
    </source>
</evidence>
<keyword evidence="10" id="KW-0408">Iron</keyword>
<dbReference type="GO" id="GO:0004460">
    <property type="term" value="F:L-lactate dehydrogenase (cytochrome) activity"/>
    <property type="evidence" value="ECO:0007669"/>
    <property type="project" value="UniProtKB-EC"/>
</dbReference>
<dbReference type="InterPro" id="IPR036400">
    <property type="entry name" value="Cyt_B5-like_heme/steroid_sf"/>
</dbReference>
<feature type="domain" description="Cytochrome b5 heme-binding" evidence="17">
    <location>
        <begin position="68"/>
        <end position="146"/>
    </location>
</feature>
<name>A0A1L0BQ19_9ASCO</name>
<dbReference type="EMBL" id="LT635759">
    <property type="protein sequence ID" value="SGZ53339.1"/>
    <property type="molecule type" value="Genomic_DNA"/>
</dbReference>
<dbReference type="SMART" id="SM01117">
    <property type="entry name" value="Cyt-b5"/>
    <property type="match status" value="1"/>
</dbReference>
<dbReference type="GO" id="GO:0005758">
    <property type="term" value="C:mitochondrial intermembrane space"/>
    <property type="evidence" value="ECO:0007669"/>
    <property type="project" value="UniProtKB-SubCell"/>
</dbReference>
<dbReference type="STRING" id="45354.A0A1L0BQ19"/>
<feature type="domain" description="FMN hydroxy acid dehydrogenase" evidence="18">
    <location>
        <begin position="172"/>
        <end position="533"/>
    </location>
</feature>
<dbReference type="InterPro" id="IPR037458">
    <property type="entry name" value="L-MDH/L-LDH_FMN-bd"/>
</dbReference>
<dbReference type="Gene3D" id="3.20.20.70">
    <property type="entry name" value="Aldolase class I"/>
    <property type="match status" value="1"/>
</dbReference>
<dbReference type="InterPro" id="IPR037396">
    <property type="entry name" value="FMN_HAD"/>
</dbReference>
<evidence type="ECO:0000256" key="10">
    <source>
        <dbReference type="ARBA" id="ARBA00023004"/>
    </source>
</evidence>
<evidence type="ECO:0000256" key="14">
    <source>
        <dbReference type="ARBA" id="ARBA00061589"/>
    </source>
</evidence>
<dbReference type="Proteomes" id="UP000182334">
    <property type="component" value="Chromosome IV"/>
</dbReference>
<comment type="similarity">
    <text evidence="13">In the C-terminal section; belongs to the FMN-dependent alpha-hydroxy acid dehydrogenase family.</text>
</comment>